<dbReference type="SUPFAM" id="SSF56784">
    <property type="entry name" value="HAD-like"/>
    <property type="match status" value="1"/>
</dbReference>
<dbReference type="InterPro" id="IPR004274">
    <property type="entry name" value="FCP1_dom"/>
</dbReference>
<dbReference type="Pfam" id="PF03031">
    <property type="entry name" value="NIF"/>
    <property type="match status" value="1"/>
</dbReference>
<feature type="region of interest" description="Disordered" evidence="10">
    <location>
        <begin position="327"/>
        <end position="351"/>
    </location>
</feature>
<keyword evidence="5 9" id="KW-0539">Nucleus</keyword>
<dbReference type="PROSITE" id="PS50172">
    <property type="entry name" value="BRCT"/>
    <property type="match status" value="1"/>
</dbReference>
<evidence type="ECO:0000256" key="3">
    <source>
        <dbReference type="ARBA" id="ARBA00022801"/>
    </source>
</evidence>
<dbReference type="InterPro" id="IPR001357">
    <property type="entry name" value="BRCT_dom"/>
</dbReference>
<evidence type="ECO:0000256" key="6">
    <source>
        <dbReference type="ARBA" id="ARBA00040602"/>
    </source>
</evidence>
<sequence length="737" mass="80884">MTQVTYNTDFADAKRATINMIHDNMDLTVSADEATRIEEEAKRRLLQSRKLSLVVDLDQTIIHATVDPTVEEWQKDVNNPNYEAVKDVQAFKLMDEGTAARGCWYYIKLRPGLKDFLQNISKLYELHIYTMGTRAYAKAIAKIVDPEQKIFGDRILSRDESGSLTAKNLQRLFPVDTNMVVIIDDRGDVWKWSDNLIKVTPYDFFVGIGDINSSFLPKKQEFKQSLTTKAIPGADSNSDAAENGEDAQPNPTDGDSGDDDAEAQAMRGELNHASTADNSALEQLVSMGGGDDPNVLQAQTSKQDEALAAQLHDRPLLQKQKLLDAEDNAADQNDENRKGEETPSDSGKHRHHLLQDNDAELLYLEQSLTEVHRTFFQEYDGALAGSQGGRVAELRGGRNAKKLPLRNNSDVSVDLRPVPDIKTIMPQMKLRVLEGVVLVFSGVIPLGADIQSADIANWSRGFGARIFENVNRNTTHLVAARNRTAKVRQAARYSHIKIVTTQWLFDSMSQWQRLDEEPYLIPVHPDDRGEPASTVYDPQLDDGAILSSDDEGVSDDGENGITDADTADGLDVLAPSGSSDGIDTLDLDWGETNKELDDWLGSEADDSDVESIASGVSDSSLEGRKKRKRSASPSADGDNDIENGDGSAGPADDMKGSRLAKRQQMARNRTTSLKEVATVTDQDPKGPSLPSPEATGGEDGDEVDMIEVEEDSGSNDELQKELEAEMEADMWEGDGGG</sequence>
<feature type="compositionally biased region" description="Acidic residues" evidence="10">
    <location>
        <begin position="724"/>
        <end position="737"/>
    </location>
</feature>
<comment type="subcellular location">
    <subcellularLocation>
        <location evidence="1 9">Nucleus</location>
    </subcellularLocation>
</comment>
<dbReference type="Gene3D" id="1.10.287.10">
    <property type="entry name" value="S15/NS1, RNA-binding"/>
    <property type="match status" value="1"/>
</dbReference>
<dbReference type="EMBL" id="JAGHQL010000024">
    <property type="protein sequence ID" value="KAH0543965.1"/>
    <property type="molecule type" value="Genomic_DNA"/>
</dbReference>
<dbReference type="OrthoDB" id="10249888at2759"/>
<dbReference type="Pfam" id="PF00533">
    <property type="entry name" value="BRCT"/>
    <property type="match status" value="1"/>
</dbReference>
<dbReference type="SMART" id="SM00292">
    <property type="entry name" value="BRCT"/>
    <property type="match status" value="1"/>
</dbReference>
<evidence type="ECO:0000256" key="8">
    <source>
        <dbReference type="ARBA" id="ARBA00048336"/>
    </source>
</evidence>
<comment type="caution">
    <text evidence="13">The sequence shown here is derived from an EMBL/GenBank/DDBJ whole genome shotgun (WGS) entry which is preliminary data.</text>
</comment>
<evidence type="ECO:0000256" key="7">
    <source>
        <dbReference type="ARBA" id="ARBA00047761"/>
    </source>
</evidence>
<dbReference type="InterPro" id="IPR036420">
    <property type="entry name" value="BRCT_dom_sf"/>
</dbReference>
<feature type="compositionally biased region" description="Acidic residues" evidence="10">
    <location>
        <begin position="599"/>
        <end position="609"/>
    </location>
</feature>
<accession>A0A9P8L517</accession>
<evidence type="ECO:0000256" key="10">
    <source>
        <dbReference type="SAM" id="MobiDB-lite"/>
    </source>
</evidence>
<dbReference type="InterPro" id="IPR011947">
    <property type="entry name" value="FCP1_euk"/>
</dbReference>
<evidence type="ECO:0000313" key="13">
    <source>
        <dbReference type="EMBL" id="KAH0543965.1"/>
    </source>
</evidence>
<dbReference type="PROSITE" id="PS50969">
    <property type="entry name" value="FCP1"/>
    <property type="match status" value="1"/>
</dbReference>
<feature type="compositionally biased region" description="Acidic residues" evidence="10">
    <location>
        <begin position="696"/>
        <end position="714"/>
    </location>
</feature>
<protein>
    <recommendedName>
        <fullName evidence="6 9">RNA polymerase II subunit A C-terminal domain phosphatase</fullName>
        <ecNumber evidence="2 9">3.1.3.16</ecNumber>
    </recommendedName>
</protein>
<feature type="region of interest" description="Disordered" evidence="10">
    <location>
        <begin position="599"/>
        <end position="737"/>
    </location>
</feature>
<evidence type="ECO:0000256" key="4">
    <source>
        <dbReference type="ARBA" id="ARBA00022912"/>
    </source>
</evidence>
<evidence type="ECO:0000256" key="9">
    <source>
        <dbReference type="RuleBase" id="RU366066"/>
    </source>
</evidence>
<organism evidence="13 14">
    <name type="scientific">Glutinoglossum americanum</name>
    <dbReference type="NCBI Taxonomy" id="1670608"/>
    <lineage>
        <taxon>Eukaryota</taxon>
        <taxon>Fungi</taxon>
        <taxon>Dikarya</taxon>
        <taxon>Ascomycota</taxon>
        <taxon>Pezizomycotina</taxon>
        <taxon>Geoglossomycetes</taxon>
        <taxon>Geoglossales</taxon>
        <taxon>Geoglossaceae</taxon>
        <taxon>Glutinoglossum</taxon>
    </lineage>
</organism>
<dbReference type="PANTHER" id="PTHR23081:SF36">
    <property type="entry name" value="RNA POLYMERASE II SUBUNIT A C-TERMINAL DOMAIN PHOSPHATASE"/>
    <property type="match status" value="1"/>
</dbReference>
<dbReference type="GO" id="GO:0005634">
    <property type="term" value="C:nucleus"/>
    <property type="evidence" value="ECO:0007669"/>
    <property type="project" value="UniProtKB-SubCell"/>
</dbReference>
<dbReference type="SUPFAM" id="SSF52113">
    <property type="entry name" value="BRCT domain"/>
    <property type="match status" value="1"/>
</dbReference>
<comment type="catalytic activity">
    <reaction evidence="7 9">
        <text>O-phospho-L-seryl-[protein] + H2O = L-seryl-[protein] + phosphate</text>
        <dbReference type="Rhea" id="RHEA:20629"/>
        <dbReference type="Rhea" id="RHEA-COMP:9863"/>
        <dbReference type="Rhea" id="RHEA-COMP:11604"/>
        <dbReference type="ChEBI" id="CHEBI:15377"/>
        <dbReference type="ChEBI" id="CHEBI:29999"/>
        <dbReference type="ChEBI" id="CHEBI:43474"/>
        <dbReference type="ChEBI" id="CHEBI:83421"/>
        <dbReference type="EC" id="3.1.3.16"/>
    </reaction>
</comment>
<feature type="region of interest" description="Disordered" evidence="10">
    <location>
        <begin position="230"/>
        <end position="261"/>
    </location>
</feature>
<comment type="catalytic activity">
    <reaction evidence="8 9">
        <text>O-phospho-L-threonyl-[protein] + H2O = L-threonyl-[protein] + phosphate</text>
        <dbReference type="Rhea" id="RHEA:47004"/>
        <dbReference type="Rhea" id="RHEA-COMP:11060"/>
        <dbReference type="Rhea" id="RHEA-COMP:11605"/>
        <dbReference type="ChEBI" id="CHEBI:15377"/>
        <dbReference type="ChEBI" id="CHEBI:30013"/>
        <dbReference type="ChEBI" id="CHEBI:43474"/>
        <dbReference type="ChEBI" id="CHEBI:61977"/>
        <dbReference type="EC" id="3.1.3.16"/>
    </reaction>
</comment>
<keyword evidence="4" id="KW-0904">Protein phosphatase</keyword>
<reference evidence="13" key="1">
    <citation type="submission" date="2021-03" db="EMBL/GenBank/DDBJ databases">
        <title>Comparative genomics and phylogenomic investigation of the class Geoglossomycetes provide insights into ecological specialization and systematics.</title>
        <authorList>
            <person name="Melie T."/>
            <person name="Pirro S."/>
            <person name="Miller A.N."/>
            <person name="Quandt A."/>
        </authorList>
    </citation>
    <scope>NUCLEOTIDE SEQUENCE</scope>
    <source>
        <strain evidence="13">GBOQ0MN5Z8</strain>
    </source>
</reference>
<name>A0A9P8L517_9PEZI</name>
<feature type="compositionally biased region" description="Acidic residues" evidence="10">
    <location>
        <begin position="548"/>
        <end position="558"/>
    </location>
</feature>
<keyword evidence="3 9" id="KW-0378">Hydrolase</keyword>
<dbReference type="Gene3D" id="3.40.50.1000">
    <property type="entry name" value="HAD superfamily/HAD-like"/>
    <property type="match status" value="1"/>
</dbReference>
<dbReference type="CDD" id="cd07521">
    <property type="entry name" value="HAD_FCP1-like"/>
    <property type="match status" value="1"/>
</dbReference>
<feature type="domain" description="BRCT" evidence="11">
    <location>
        <begin position="428"/>
        <end position="521"/>
    </location>
</feature>
<dbReference type="GO" id="GO:0008420">
    <property type="term" value="F:RNA polymerase II CTD heptapeptide repeat phosphatase activity"/>
    <property type="evidence" value="ECO:0007669"/>
    <property type="project" value="UniProtKB-UniRule"/>
</dbReference>
<feature type="domain" description="FCP1 homology" evidence="12">
    <location>
        <begin position="46"/>
        <end position="226"/>
    </location>
</feature>
<dbReference type="InterPro" id="IPR036412">
    <property type="entry name" value="HAD-like_sf"/>
</dbReference>
<keyword evidence="14" id="KW-1185">Reference proteome</keyword>
<dbReference type="FunFam" id="3.40.50.1000:FF:000142">
    <property type="entry name" value="Similar to FCP1-like phosphatase"/>
    <property type="match status" value="1"/>
</dbReference>
<dbReference type="InterPro" id="IPR039189">
    <property type="entry name" value="Fcp1"/>
</dbReference>
<dbReference type="NCBIfam" id="TIGR02250">
    <property type="entry name" value="FCP1_euk"/>
    <property type="match status" value="1"/>
</dbReference>
<evidence type="ECO:0000256" key="5">
    <source>
        <dbReference type="ARBA" id="ARBA00023242"/>
    </source>
</evidence>
<gene>
    <name evidence="13" type="ORF">FGG08_001732</name>
</gene>
<dbReference type="Gene3D" id="3.40.50.10190">
    <property type="entry name" value="BRCT domain"/>
    <property type="match status" value="1"/>
</dbReference>
<evidence type="ECO:0000259" key="12">
    <source>
        <dbReference type="PROSITE" id="PS50969"/>
    </source>
</evidence>
<dbReference type="Proteomes" id="UP000698800">
    <property type="component" value="Unassembled WGS sequence"/>
</dbReference>
<dbReference type="PANTHER" id="PTHR23081">
    <property type="entry name" value="RNA POLYMERASE II CTD PHOSPHATASE"/>
    <property type="match status" value="1"/>
</dbReference>
<dbReference type="AlphaFoldDB" id="A0A9P8L517"/>
<feature type="region of interest" description="Disordered" evidence="10">
    <location>
        <begin position="522"/>
        <end position="586"/>
    </location>
</feature>
<comment type="function">
    <text evidence="9">This promotes the activity of RNA polymerase II.</text>
</comment>
<evidence type="ECO:0000256" key="1">
    <source>
        <dbReference type="ARBA" id="ARBA00004123"/>
    </source>
</evidence>
<evidence type="ECO:0000313" key="14">
    <source>
        <dbReference type="Proteomes" id="UP000698800"/>
    </source>
</evidence>
<dbReference type="SMART" id="SM00577">
    <property type="entry name" value="CPDc"/>
    <property type="match status" value="1"/>
</dbReference>
<evidence type="ECO:0000256" key="2">
    <source>
        <dbReference type="ARBA" id="ARBA00013081"/>
    </source>
</evidence>
<dbReference type="InterPro" id="IPR023214">
    <property type="entry name" value="HAD_sf"/>
</dbReference>
<dbReference type="FunFam" id="3.40.50.10190:FF:000049">
    <property type="entry name" value="RNA Polymerase II CTD phosphatase Fcp1"/>
    <property type="match status" value="1"/>
</dbReference>
<dbReference type="CDD" id="cd17729">
    <property type="entry name" value="BRCT_CTDP1"/>
    <property type="match status" value="1"/>
</dbReference>
<proteinExistence type="predicted"/>
<dbReference type="EC" id="3.1.3.16" evidence="2 9"/>
<evidence type="ECO:0000259" key="11">
    <source>
        <dbReference type="PROSITE" id="PS50172"/>
    </source>
</evidence>